<organism evidence="1 2">
    <name type="scientific">Siculibacillus lacustris</name>
    <dbReference type="NCBI Taxonomy" id="1549641"/>
    <lineage>
        <taxon>Bacteria</taxon>
        <taxon>Pseudomonadati</taxon>
        <taxon>Pseudomonadota</taxon>
        <taxon>Alphaproteobacteria</taxon>
        <taxon>Hyphomicrobiales</taxon>
        <taxon>Ancalomicrobiaceae</taxon>
        <taxon>Siculibacillus</taxon>
    </lineage>
</organism>
<name>A0A4V6MZ52_9HYPH</name>
<accession>A0A4V6MZ52</accession>
<dbReference type="AlphaFoldDB" id="A0A4V6MZ52"/>
<protein>
    <submittedName>
        <fullName evidence="1">DUF1178 family protein</fullName>
    </submittedName>
</protein>
<evidence type="ECO:0000313" key="2">
    <source>
        <dbReference type="Proteomes" id="UP000292781"/>
    </source>
</evidence>
<reference evidence="1 2" key="1">
    <citation type="submission" date="2019-02" db="EMBL/GenBank/DDBJ databases">
        <title>Siculibacillus lacustris gen. nov., sp. nov., a new rosette-forming bacterium isolated from a freshwater crater lake (Lake St. Ana, Romania).</title>
        <authorList>
            <person name="Felfoldi T."/>
            <person name="Marton Z."/>
            <person name="Szabo A."/>
            <person name="Mentes A."/>
            <person name="Boka K."/>
            <person name="Marialigeti K."/>
            <person name="Mathe I."/>
            <person name="Koncz M."/>
            <person name="Schumann P."/>
            <person name="Toth E."/>
        </authorList>
    </citation>
    <scope>NUCLEOTIDE SEQUENCE [LARGE SCALE GENOMIC DNA]</scope>
    <source>
        <strain evidence="1 2">SA-279</strain>
    </source>
</reference>
<keyword evidence="2" id="KW-1185">Reference proteome</keyword>
<dbReference type="RefSeq" id="WP_131306605.1">
    <property type="nucleotide sequence ID" value="NZ_SJFN01000004.1"/>
</dbReference>
<dbReference type="EMBL" id="SJFN01000004">
    <property type="protein sequence ID" value="TBW40435.1"/>
    <property type="molecule type" value="Genomic_DNA"/>
</dbReference>
<evidence type="ECO:0000313" key="1">
    <source>
        <dbReference type="EMBL" id="TBW40435.1"/>
    </source>
</evidence>
<dbReference type="PIRSF" id="PIRSF032131">
    <property type="entry name" value="UCP032131"/>
    <property type="match status" value="1"/>
</dbReference>
<comment type="caution">
    <text evidence="1">The sequence shown here is derived from an EMBL/GenBank/DDBJ whole genome shotgun (WGS) entry which is preliminary data.</text>
</comment>
<gene>
    <name evidence="1" type="ORF">EYW49_04450</name>
</gene>
<dbReference type="OrthoDB" id="9799894at2"/>
<dbReference type="Proteomes" id="UP000292781">
    <property type="component" value="Unassembled WGS sequence"/>
</dbReference>
<dbReference type="Pfam" id="PF06676">
    <property type="entry name" value="DUF1178"/>
    <property type="match status" value="1"/>
</dbReference>
<sequence length="149" mass="16813">MIHYSLLCDSDHAFEGWFRSSEDFDAQAAKGLISCPVCGSTVVNRAMMAPSVRTARGREEREEAPRRQAVMMPDPAQKMMLEALREIRKKVTENATYVGDRFAEEARRMHFGEVEHQGIYGEATADEVHALAEDGVEFQPLPTLPEERN</sequence>
<dbReference type="InterPro" id="IPR009562">
    <property type="entry name" value="DUF1178"/>
</dbReference>
<proteinExistence type="predicted"/>